<dbReference type="EMBL" id="JBHMAX010000017">
    <property type="protein sequence ID" value="MFB9732290.1"/>
    <property type="molecule type" value="Genomic_DNA"/>
</dbReference>
<feature type="transmembrane region" description="Helical" evidence="1">
    <location>
        <begin position="94"/>
        <end position="115"/>
    </location>
</feature>
<proteinExistence type="predicted"/>
<keyword evidence="1" id="KW-0812">Transmembrane</keyword>
<evidence type="ECO:0000313" key="2">
    <source>
        <dbReference type="EMBL" id="MFB9732290.1"/>
    </source>
</evidence>
<feature type="transmembrane region" description="Helical" evidence="1">
    <location>
        <begin position="43"/>
        <end position="62"/>
    </location>
</feature>
<reference evidence="2 3" key="1">
    <citation type="submission" date="2024-09" db="EMBL/GenBank/DDBJ databases">
        <authorList>
            <person name="Sun Q."/>
            <person name="Mori K."/>
        </authorList>
    </citation>
    <scope>NUCLEOTIDE SEQUENCE [LARGE SCALE GENOMIC DNA]</scope>
    <source>
        <strain evidence="2 3">JCM 12763</strain>
    </source>
</reference>
<sequence length="133" mass="13842">MTSDTTLVLLKITAVLTALLGVLQAVLGFLLVGGTWVGAHGTIGNTTVVVALVTAVVAFVWMRASANKGLFMHAVGVLVLAVAQVALGEMELRLVHIVVGVLFLLAAVALGTLAVRKPGMRLERIDPARLQGH</sequence>
<protein>
    <submittedName>
        <fullName evidence="2">Uncharacterized protein</fullName>
    </submittedName>
</protein>
<accession>A0ABV5V382</accession>
<evidence type="ECO:0000313" key="3">
    <source>
        <dbReference type="Proteomes" id="UP001589613"/>
    </source>
</evidence>
<keyword evidence="1" id="KW-0472">Membrane</keyword>
<keyword evidence="3" id="KW-1185">Reference proteome</keyword>
<dbReference type="Proteomes" id="UP001589613">
    <property type="component" value="Unassembled WGS sequence"/>
</dbReference>
<comment type="caution">
    <text evidence="2">The sequence shown here is derived from an EMBL/GenBank/DDBJ whole genome shotgun (WGS) entry which is preliminary data.</text>
</comment>
<organism evidence="2 3">
    <name type="scientific">Ornithinimicrobium kibberense</name>
    <dbReference type="NCBI Taxonomy" id="282060"/>
    <lineage>
        <taxon>Bacteria</taxon>
        <taxon>Bacillati</taxon>
        <taxon>Actinomycetota</taxon>
        <taxon>Actinomycetes</taxon>
        <taxon>Micrococcales</taxon>
        <taxon>Ornithinimicrobiaceae</taxon>
        <taxon>Ornithinimicrobium</taxon>
    </lineage>
</organism>
<gene>
    <name evidence="2" type="ORF">ACFFN0_09560</name>
</gene>
<keyword evidence="1" id="KW-1133">Transmembrane helix</keyword>
<feature type="transmembrane region" description="Helical" evidence="1">
    <location>
        <begin position="12"/>
        <end position="37"/>
    </location>
</feature>
<name>A0ABV5V382_9MICO</name>
<evidence type="ECO:0000256" key="1">
    <source>
        <dbReference type="SAM" id="Phobius"/>
    </source>
</evidence>
<feature type="transmembrane region" description="Helical" evidence="1">
    <location>
        <begin position="69"/>
        <end position="88"/>
    </location>
</feature>
<dbReference type="RefSeq" id="WP_141338356.1">
    <property type="nucleotide sequence ID" value="NZ_JBHMAX010000017.1"/>
</dbReference>